<accession>A0A232F803</accession>
<evidence type="ECO:0000259" key="9">
    <source>
        <dbReference type="PROSITE" id="PS50865"/>
    </source>
</evidence>
<dbReference type="GO" id="GO:0008270">
    <property type="term" value="F:zinc ion binding"/>
    <property type="evidence" value="ECO:0007669"/>
    <property type="project" value="UniProtKB-KW"/>
</dbReference>
<evidence type="ECO:0000256" key="1">
    <source>
        <dbReference type="ARBA" id="ARBA00022603"/>
    </source>
</evidence>
<feature type="non-terminal residue" evidence="10">
    <location>
        <position position="1"/>
    </location>
</feature>
<dbReference type="PROSITE" id="PS50280">
    <property type="entry name" value="SET"/>
    <property type="match status" value="1"/>
</dbReference>
<evidence type="ECO:0000259" key="8">
    <source>
        <dbReference type="PROSITE" id="PS50280"/>
    </source>
</evidence>
<evidence type="ECO:0008006" key="12">
    <source>
        <dbReference type="Google" id="ProtNLM"/>
    </source>
</evidence>
<dbReference type="Pfam" id="PF01753">
    <property type="entry name" value="zf-MYND"/>
    <property type="match status" value="1"/>
</dbReference>
<keyword evidence="4" id="KW-0479">Metal-binding</keyword>
<dbReference type="GO" id="GO:0032259">
    <property type="term" value="P:methylation"/>
    <property type="evidence" value="ECO:0007669"/>
    <property type="project" value="UniProtKB-KW"/>
</dbReference>
<dbReference type="Gene3D" id="2.170.270.10">
    <property type="entry name" value="SET domain"/>
    <property type="match status" value="1"/>
</dbReference>
<dbReference type="Gene3D" id="1.25.40.10">
    <property type="entry name" value="Tetratricopeptide repeat domain"/>
    <property type="match status" value="1"/>
</dbReference>
<evidence type="ECO:0000256" key="6">
    <source>
        <dbReference type="ARBA" id="ARBA00022833"/>
    </source>
</evidence>
<dbReference type="SUPFAM" id="SSF144232">
    <property type="entry name" value="HIT/MYND zinc finger-like"/>
    <property type="match status" value="1"/>
</dbReference>
<keyword evidence="11" id="KW-1185">Reference proteome</keyword>
<dbReference type="STRING" id="543379.A0A232F803"/>
<dbReference type="GO" id="GO:0042826">
    <property type="term" value="F:histone deacetylase binding"/>
    <property type="evidence" value="ECO:0007669"/>
    <property type="project" value="TreeGrafter"/>
</dbReference>
<evidence type="ECO:0000313" key="11">
    <source>
        <dbReference type="Proteomes" id="UP000215335"/>
    </source>
</evidence>
<dbReference type="OrthoDB" id="2018133at2759"/>
<evidence type="ECO:0000256" key="7">
    <source>
        <dbReference type="PROSITE-ProRule" id="PRU00134"/>
    </source>
</evidence>
<dbReference type="GO" id="GO:0008757">
    <property type="term" value="F:S-adenosylmethionine-dependent methyltransferase activity"/>
    <property type="evidence" value="ECO:0007669"/>
    <property type="project" value="UniProtKB-ARBA"/>
</dbReference>
<evidence type="ECO:0000256" key="2">
    <source>
        <dbReference type="ARBA" id="ARBA00022679"/>
    </source>
</evidence>
<sequence length="724" mass="83408">GTEELALRFDGRSSIFYHIVKYQECLHDVERALVITKSNFLNVELLYRKAECLTYLGSPENKNALEKAKFWLKKFDEKKVKAELTSQFFIMEDIIKNIMQSGKSIVKKAEKNTRIWDAMSLMNTTMDNDIEGSVVLTNLIVNQLGSERSQSFMKENLRCTTKCLEKSRSLRQEGNDLYVKKLDNRQMEKIFKLYTESIAYAPNDSKDLALAFGNRSALLYKMNKYKESIIDIDRALALTTSDCQLRVRLLCRKAECLAALGSSDCKKVYKEAVSLLSKNKDQNSKFILSADRAVNKFDAVEAKNVENQKKCVKITSRKKIENPIAPPVNVQYDENYGKHLVAARDIKPGEIICVDKLYVSCLNLNNFHAYCDHCFTKSWVNIPCDSCNWCMFCSEECKKLAWMKYHDFECTTVSYLLSNHDIDYYDRLSLRSLLKGIRESGSISKFKVDLQSADKCIDENGEILQTNGFKGIFSTTQCRNIPTRSMQKCVINSAIILIILSKYTAFFGSNHKFTQTQDLLKNEDVLFIGSMFLKIRKSATISTHLIKIEITDCKYFNYVSQYKLGDCFIKGACLTPIHFYTKHSCYPNTKKCITNDQEVIVFALEPIEKDSPLLMSYHGAFYELEKPSRQSLIKQNMSIICQCIACEQNWPTLYELYKMPKEKPLLYAKTYNRIESELFDENDALVKPILDCHKQVQYNQATLKQLTKAMEKALKYLEQPSVFP</sequence>
<reference evidence="10 11" key="1">
    <citation type="journal article" date="2017" name="Curr. Biol.">
        <title>The Evolution of Venom by Co-option of Single-Copy Genes.</title>
        <authorList>
            <person name="Martinson E.O."/>
            <person name="Mrinalini"/>
            <person name="Kelkar Y.D."/>
            <person name="Chang C.H."/>
            <person name="Werren J.H."/>
        </authorList>
    </citation>
    <scope>NUCLEOTIDE SEQUENCE [LARGE SCALE GENOMIC DNA]</scope>
    <source>
        <strain evidence="10 11">Alberta</strain>
        <tissue evidence="10">Whole body</tissue>
    </source>
</reference>
<proteinExistence type="predicted"/>
<feature type="domain" description="MYND-type" evidence="9">
    <location>
        <begin position="371"/>
        <end position="410"/>
    </location>
</feature>
<dbReference type="Proteomes" id="UP000215335">
    <property type="component" value="Unassembled WGS sequence"/>
</dbReference>
<gene>
    <name evidence="10" type="ORF">TSAR_008792</name>
</gene>
<dbReference type="PANTHER" id="PTHR46165">
    <property type="entry name" value="SET AND MYND DOMAIN-CONTAINING PROTEIN 4"/>
    <property type="match status" value="1"/>
</dbReference>
<dbReference type="EMBL" id="NNAY01000686">
    <property type="protein sequence ID" value="OXU26971.1"/>
    <property type="molecule type" value="Genomic_DNA"/>
</dbReference>
<organism evidence="10 11">
    <name type="scientific">Trichomalopsis sarcophagae</name>
    <dbReference type="NCBI Taxonomy" id="543379"/>
    <lineage>
        <taxon>Eukaryota</taxon>
        <taxon>Metazoa</taxon>
        <taxon>Ecdysozoa</taxon>
        <taxon>Arthropoda</taxon>
        <taxon>Hexapoda</taxon>
        <taxon>Insecta</taxon>
        <taxon>Pterygota</taxon>
        <taxon>Neoptera</taxon>
        <taxon>Endopterygota</taxon>
        <taxon>Hymenoptera</taxon>
        <taxon>Apocrita</taxon>
        <taxon>Proctotrupomorpha</taxon>
        <taxon>Chalcidoidea</taxon>
        <taxon>Pteromalidae</taxon>
        <taxon>Pteromalinae</taxon>
        <taxon>Trichomalopsis</taxon>
    </lineage>
</organism>
<feature type="domain" description="SET" evidence="8">
    <location>
        <begin position="326"/>
        <end position="618"/>
    </location>
</feature>
<dbReference type="GO" id="GO:0008170">
    <property type="term" value="F:N-methyltransferase activity"/>
    <property type="evidence" value="ECO:0007669"/>
    <property type="project" value="UniProtKB-ARBA"/>
</dbReference>
<dbReference type="InterPro" id="IPR052097">
    <property type="entry name" value="SET-MYND_domain_protein"/>
</dbReference>
<dbReference type="PROSITE" id="PS50865">
    <property type="entry name" value="ZF_MYND_2"/>
    <property type="match status" value="1"/>
</dbReference>
<dbReference type="GO" id="GO:0005634">
    <property type="term" value="C:nucleus"/>
    <property type="evidence" value="ECO:0007669"/>
    <property type="project" value="TreeGrafter"/>
</dbReference>
<protein>
    <recommendedName>
        <fullName evidence="12">SET domain-containing protein</fullName>
    </recommendedName>
</protein>
<evidence type="ECO:0000256" key="3">
    <source>
        <dbReference type="ARBA" id="ARBA00022691"/>
    </source>
</evidence>
<evidence type="ECO:0000313" key="10">
    <source>
        <dbReference type="EMBL" id="OXU26971.1"/>
    </source>
</evidence>
<keyword evidence="2" id="KW-0808">Transferase</keyword>
<evidence type="ECO:0000256" key="4">
    <source>
        <dbReference type="ARBA" id="ARBA00022723"/>
    </source>
</evidence>
<keyword evidence="5 7" id="KW-0863">Zinc-finger</keyword>
<dbReference type="SUPFAM" id="SSF82199">
    <property type="entry name" value="SET domain"/>
    <property type="match status" value="1"/>
</dbReference>
<keyword evidence="1" id="KW-0489">Methyltransferase</keyword>
<dbReference type="InterPro" id="IPR011990">
    <property type="entry name" value="TPR-like_helical_dom_sf"/>
</dbReference>
<keyword evidence="3" id="KW-0949">S-adenosyl-L-methionine</keyword>
<keyword evidence="6" id="KW-0862">Zinc</keyword>
<dbReference type="Pfam" id="PF00856">
    <property type="entry name" value="SET"/>
    <property type="match status" value="1"/>
</dbReference>
<dbReference type="SUPFAM" id="SSF48452">
    <property type="entry name" value="TPR-like"/>
    <property type="match status" value="1"/>
</dbReference>
<dbReference type="PANTHER" id="PTHR46165:SF2">
    <property type="entry name" value="SET AND MYND DOMAIN-CONTAINING PROTEIN 4"/>
    <property type="match status" value="1"/>
</dbReference>
<dbReference type="InterPro" id="IPR046341">
    <property type="entry name" value="SET_dom_sf"/>
</dbReference>
<dbReference type="InterPro" id="IPR002893">
    <property type="entry name" value="Znf_MYND"/>
</dbReference>
<evidence type="ECO:0000256" key="5">
    <source>
        <dbReference type="ARBA" id="ARBA00022771"/>
    </source>
</evidence>
<name>A0A232F803_9HYME</name>
<dbReference type="AlphaFoldDB" id="A0A232F803"/>
<dbReference type="InterPro" id="IPR001214">
    <property type="entry name" value="SET_dom"/>
</dbReference>
<dbReference type="GO" id="GO:0008276">
    <property type="term" value="F:protein methyltransferase activity"/>
    <property type="evidence" value="ECO:0007669"/>
    <property type="project" value="UniProtKB-ARBA"/>
</dbReference>
<dbReference type="GO" id="GO:0005737">
    <property type="term" value="C:cytoplasm"/>
    <property type="evidence" value="ECO:0007669"/>
    <property type="project" value="TreeGrafter"/>
</dbReference>
<comment type="caution">
    <text evidence="10">The sequence shown here is derived from an EMBL/GenBank/DDBJ whole genome shotgun (WGS) entry which is preliminary data.</text>
</comment>